<reference evidence="1 2" key="1">
    <citation type="submission" date="2019-08" db="EMBL/GenBank/DDBJ databases">
        <title>Deep-cultivation of Planctomycetes and their phenomic and genomic characterization uncovers novel biology.</title>
        <authorList>
            <person name="Wiegand S."/>
            <person name="Jogler M."/>
            <person name="Boedeker C."/>
            <person name="Pinto D."/>
            <person name="Vollmers J."/>
            <person name="Rivas-Marin E."/>
            <person name="Kohn T."/>
            <person name="Peeters S.H."/>
            <person name="Heuer A."/>
            <person name="Rast P."/>
            <person name="Oberbeckmann S."/>
            <person name="Bunk B."/>
            <person name="Jeske O."/>
            <person name="Meyerdierks A."/>
            <person name="Storesund J.E."/>
            <person name="Kallscheuer N."/>
            <person name="Luecker S."/>
            <person name="Lage O.M."/>
            <person name="Pohl T."/>
            <person name="Merkel B.J."/>
            <person name="Hornburger P."/>
            <person name="Mueller R.-W."/>
            <person name="Bruemmer F."/>
            <person name="Labrenz M."/>
            <person name="Spormann A.M."/>
            <person name="Op Den Camp H."/>
            <person name="Overmann J."/>
            <person name="Amann R."/>
            <person name="Jetten M.S.M."/>
            <person name="Mascher T."/>
            <person name="Medema M.H."/>
            <person name="Devos D.P."/>
            <person name="Kaster A.-K."/>
            <person name="Ovreas L."/>
            <person name="Rohde M."/>
            <person name="Galperin M.Y."/>
            <person name="Jogler C."/>
        </authorList>
    </citation>
    <scope>NUCLEOTIDE SEQUENCE [LARGE SCALE GENOMIC DNA]</scope>
    <source>
        <strain evidence="1 2">LF1</strain>
    </source>
</reference>
<evidence type="ECO:0000313" key="2">
    <source>
        <dbReference type="Proteomes" id="UP000322699"/>
    </source>
</evidence>
<evidence type="ECO:0000313" key="1">
    <source>
        <dbReference type="EMBL" id="KAA1256774.1"/>
    </source>
</evidence>
<keyword evidence="2" id="KW-1185">Reference proteome</keyword>
<comment type="caution">
    <text evidence="1">The sequence shown here is derived from an EMBL/GenBank/DDBJ whole genome shotgun (WGS) entry which is preliminary data.</text>
</comment>
<gene>
    <name evidence="1" type="ORF">LF1_59410</name>
</gene>
<dbReference type="AlphaFoldDB" id="A0A5B1CBR5"/>
<organism evidence="1 2">
    <name type="scientific">Rubripirellula obstinata</name>
    <dbReference type="NCBI Taxonomy" id="406547"/>
    <lineage>
        <taxon>Bacteria</taxon>
        <taxon>Pseudomonadati</taxon>
        <taxon>Planctomycetota</taxon>
        <taxon>Planctomycetia</taxon>
        <taxon>Pirellulales</taxon>
        <taxon>Pirellulaceae</taxon>
        <taxon>Rubripirellula</taxon>
    </lineage>
</organism>
<dbReference type="EMBL" id="VRLW01000026">
    <property type="protein sequence ID" value="KAA1256774.1"/>
    <property type="molecule type" value="Genomic_DNA"/>
</dbReference>
<sequence>MGLAAVSDGYFFRPHPVILDVIRLSRGHLLPASRPAGHIPCSTKTALPPTLDLDRSAEYPAGHQPTPDFQCSNNADVPDALRGTNQRLTSNARLTSKCRMHCVASTNACLRVPPLLLTAKTCFTGNSLLRFQHGDCHPRGRSPRPRTALRWCVG</sequence>
<proteinExistence type="predicted"/>
<name>A0A5B1CBR5_9BACT</name>
<protein>
    <submittedName>
        <fullName evidence="1">Uncharacterized protein</fullName>
    </submittedName>
</protein>
<accession>A0A5B1CBR5</accession>
<dbReference type="Proteomes" id="UP000322699">
    <property type="component" value="Unassembled WGS sequence"/>
</dbReference>